<dbReference type="EMBL" id="CM031826">
    <property type="protein sequence ID" value="KAG6727443.1"/>
    <property type="molecule type" value="Genomic_DNA"/>
</dbReference>
<dbReference type="PANTHER" id="PTHR34206:SF1">
    <property type="entry name" value="OS10G0390701 PROTEIN"/>
    <property type="match status" value="1"/>
</dbReference>
<comment type="caution">
    <text evidence="1">The sequence shown here is derived from an EMBL/GenBank/DDBJ whole genome shotgun (WGS) entry which is preliminary data.</text>
</comment>
<gene>
    <name evidence="1" type="ORF">I3842_02G128800</name>
</gene>
<reference evidence="1" key="1">
    <citation type="submission" date="2021-01" db="EMBL/GenBank/DDBJ databases">
        <authorList>
            <person name="Lovell J.T."/>
            <person name="Bentley N."/>
            <person name="Bhattarai G."/>
            <person name="Jenkins J.W."/>
            <person name="Sreedasyam A."/>
            <person name="Alarcon Y."/>
            <person name="Bock C."/>
            <person name="Boston L."/>
            <person name="Carlson J."/>
            <person name="Cervantes K."/>
            <person name="Clermont K."/>
            <person name="Krom N."/>
            <person name="Kubenka K."/>
            <person name="Mamidi S."/>
            <person name="Mattison C."/>
            <person name="Monteros M."/>
            <person name="Pisani C."/>
            <person name="Plott C."/>
            <person name="Rajasekar S."/>
            <person name="Rhein H.S."/>
            <person name="Rohla C."/>
            <person name="Song M."/>
            <person name="Hilaire R.S."/>
            <person name="Shu S."/>
            <person name="Wells L."/>
            <person name="Wang X."/>
            <person name="Webber J."/>
            <person name="Heerema R.J."/>
            <person name="Klein P."/>
            <person name="Conner P."/>
            <person name="Grauke L."/>
            <person name="Grimwood J."/>
            <person name="Schmutz J."/>
            <person name="Randall J.J."/>
        </authorList>
    </citation>
    <scope>NUCLEOTIDE SEQUENCE</scope>
    <source>
        <tissue evidence="1">Leaf</tissue>
    </source>
</reference>
<name>A0A922FVD3_CARIL</name>
<sequence length="174" mass="19310">MTWPNHYSIANITTVWGRTKTSSSSSSSSSPCSTRSMAIACSYSSHIPVLKSGLVTKPISKSLMLKDSQVPPRKASRFQIRCSIRNKVFEDQSNGIVCYRDDSGEIICEGYDEGPRFQKQTPTTAYHPRDVDIFDLLLLQQSRLQTVKGSGLSHAEESVAVQKDFNCNGFNSFC</sequence>
<accession>A0A922FVD3</accession>
<dbReference type="AlphaFoldDB" id="A0A922FVD3"/>
<dbReference type="PANTHER" id="PTHR34206">
    <property type="entry name" value="OS06G0193300 PROTEIN"/>
    <property type="match status" value="1"/>
</dbReference>
<evidence type="ECO:0000313" key="1">
    <source>
        <dbReference type="EMBL" id="KAG6727443.1"/>
    </source>
</evidence>
<organism evidence="1 2">
    <name type="scientific">Carya illinoinensis</name>
    <name type="common">Pecan</name>
    <dbReference type="NCBI Taxonomy" id="32201"/>
    <lineage>
        <taxon>Eukaryota</taxon>
        <taxon>Viridiplantae</taxon>
        <taxon>Streptophyta</taxon>
        <taxon>Embryophyta</taxon>
        <taxon>Tracheophyta</taxon>
        <taxon>Spermatophyta</taxon>
        <taxon>Magnoliopsida</taxon>
        <taxon>eudicotyledons</taxon>
        <taxon>Gunneridae</taxon>
        <taxon>Pentapetalae</taxon>
        <taxon>rosids</taxon>
        <taxon>fabids</taxon>
        <taxon>Fagales</taxon>
        <taxon>Juglandaceae</taxon>
        <taxon>Carya</taxon>
    </lineage>
</organism>
<protein>
    <submittedName>
        <fullName evidence="1">Uncharacterized protein</fullName>
    </submittedName>
</protein>
<proteinExistence type="predicted"/>
<dbReference type="Proteomes" id="UP000811246">
    <property type="component" value="Chromosome 2"/>
</dbReference>
<evidence type="ECO:0000313" key="2">
    <source>
        <dbReference type="Proteomes" id="UP000811246"/>
    </source>
</evidence>